<evidence type="ECO:0000313" key="1">
    <source>
        <dbReference type="EMBL" id="KAI4339393.1"/>
    </source>
</evidence>
<accession>A0ACB9NTB2</accession>
<protein>
    <submittedName>
        <fullName evidence="1">Uncharacterized protein</fullName>
    </submittedName>
</protein>
<reference evidence="2" key="1">
    <citation type="journal article" date="2023" name="Front. Plant Sci.">
        <title>Chromosomal-level genome assembly of Melastoma candidum provides insights into trichome evolution.</title>
        <authorList>
            <person name="Zhong Y."/>
            <person name="Wu W."/>
            <person name="Sun C."/>
            <person name="Zou P."/>
            <person name="Liu Y."/>
            <person name="Dai S."/>
            <person name="Zhou R."/>
        </authorList>
    </citation>
    <scope>NUCLEOTIDE SEQUENCE [LARGE SCALE GENOMIC DNA]</scope>
</reference>
<proteinExistence type="predicted"/>
<dbReference type="Proteomes" id="UP001057402">
    <property type="component" value="Chromosome 7"/>
</dbReference>
<dbReference type="EMBL" id="CM042886">
    <property type="protein sequence ID" value="KAI4339393.1"/>
    <property type="molecule type" value="Genomic_DNA"/>
</dbReference>
<keyword evidence="2" id="KW-1185">Reference proteome</keyword>
<evidence type="ECO:0000313" key="2">
    <source>
        <dbReference type="Proteomes" id="UP001057402"/>
    </source>
</evidence>
<comment type="caution">
    <text evidence="1">The sequence shown here is derived from an EMBL/GenBank/DDBJ whole genome shotgun (WGS) entry which is preliminary data.</text>
</comment>
<name>A0ACB9NTB2_9MYRT</name>
<sequence>MASSHMVRGSIAAWPIYAGQQLNAFQVVKEIKISYRRNFKMQSDMSVSSKEIGQGIRALIEEFGVQRRKMK</sequence>
<gene>
    <name evidence="1" type="ORF">MLD38_024343</name>
</gene>
<organism evidence="1 2">
    <name type="scientific">Melastoma candidum</name>
    <dbReference type="NCBI Taxonomy" id="119954"/>
    <lineage>
        <taxon>Eukaryota</taxon>
        <taxon>Viridiplantae</taxon>
        <taxon>Streptophyta</taxon>
        <taxon>Embryophyta</taxon>
        <taxon>Tracheophyta</taxon>
        <taxon>Spermatophyta</taxon>
        <taxon>Magnoliopsida</taxon>
        <taxon>eudicotyledons</taxon>
        <taxon>Gunneridae</taxon>
        <taxon>Pentapetalae</taxon>
        <taxon>rosids</taxon>
        <taxon>malvids</taxon>
        <taxon>Myrtales</taxon>
        <taxon>Melastomataceae</taxon>
        <taxon>Melastomatoideae</taxon>
        <taxon>Melastomateae</taxon>
        <taxon>Melastoma</taxon>
    </lineage>
</organism>